<gene>
    <name evidence="1" type="ORF">A4H97_17940</name>
</gene>
<sequence>MKTVYKLWMAALLLVVSCTKKIDELNRETKKPPYVPAGTLLNNAVKNLSDGFASANVNVNIFRHVIKHWSQATNQEEAQYDFNTRAINAAWWARMNRDILGDLRDAKRYVTADPDLPDGVKTNQLAMLDIIEVYTWGVLVNSFGNIPYKEALDKTNFFPVYDDAKTVYADILKKLADDISKLNTGYSGFSTTQDFLYGGNVRKWINFANTLYMRMAIVIADVDNATAKAAIESASPKAIDSAADNAVFKYLASAPNNNPLYDQIISSGRSDFIAAKDLMDVLNNMADPRKTQFFGTNNAGQYVGSVVGEVVSFATISKPAAKIALPDAVNIMADYVETEFIRAEAVERGYAVGGTAEDHYKKAIRASILWWGGTNADADTYLARSDVAYTTAAGEWRQKIGFQKWIALYNRPYEGWVELRRLDYPKLPPPVNAKSGFPNRLSYPGIEQQLNGDNYTKAASDIGGDKVETKLFWDKF</sequence>
<keyword evidence="2" id="KW-1185">Reference proteome</keyword>
<accession>A0A1V9DYM6</accession>
<dbReference type="AlphaFoldDB" id="A0A1V9DYM6"/>
<dbReference type="PROSITE" id="PS51257">
    <property type="entry name" value="PROKAR_LIPOPROTEIN"/>
    <property type="match status" value="1"/>
</dbReference>
<dbReference type="Proteomes" id="UP000192610">
    <property type="component" value="Unassembled WGS sequence"/>
</dbReference>
<dbReference type="STRING" id="354355.SAMN05660816_02815"/>
<dbReference type="Gene3D" id="1.25.40.390">
    <property type="match status" value="1"/>
</dbReference>
<dbReference type="OrthoDB" id="725917at2"/>
<evidence type="ECO:0000313" key="2">
    <source>
        <dbReference type="Proteomes" id="UP000192610"/>
    </source>
</evidence>
<reference evidence="2" key="1">
    <citation type="submission" date="2016-04" db="EMBL/GenBank/DDBJ databases">
        <authorList>
            <person name="Chen L."/>
            <person name="Zhuang W."/>
            <person name="Wang G."/>
        </authorList>
    </citation>
    <scope>NUCLEOTIDE SEQUENCE [LARGE SCALE GENOMIC DNA]</scope>
    <source>
        <strain evidence="2">17621</strain>
    </source>
</reference>
<proteinExistence type="predicted"/>
<dbReference type="InterPro" id="IPR011990">
    <property type="entry name" value="TPR-like_helical_dom_sf"/>
</dbReference>
<evidence type="ECO:0000313" key="1">
    <source>
        <dbReference type="EMBL" id="OQP38909.1"/>
    </source>
</evidence>
<dbReference type="SUPFAM" id="SSF48452">
    <property type="entry name" value="TPR-like"/>
    <property type="match status" value="1"/>
</dbReference>
<dbReference type="EMBL" id="LVXG01000082">
    <property type="protein sequence ID" value="OQP38909.1"/>
    <property type="molecule type" value="Genomic_DNA"/>
</dbReference>
<dbReference type="RefSeq" id="WP_081204922.1">
    <property type="nucleotide sequence ID" value="NZ_FOCZ01000004.1"/>
</dbReference>
<comment type="caution">
    <text evidence="1">The sequence shown here is derived from an EMBL/GenBank/DDBJ whole genome shotgun (WGS) entry which is preliminary data.</text>
</comment>
<protein>
    <recommendedName>
        <fullName evidence="3">SusD/RagB family nutrient-binding outer membrane lipoprotein</fullName>
    </recommendedName>
</protein>
<dbReference type="Pfam" id="PF12771">
    <property type="entry name" value="SusD-like_2"/>
    <property type="match status" value="1"/>
</dbReference>
<evidence type="ECO:0008006" key="3">
    <source>
        <dbReference type="Google" id="ProtNLM"/>
    </source>
</evidence>
<name>A0A1V9DYM6_9BACT</name>
<dbReference type="InterPro" id="IPR041662">
    <property type="entry name" value="SusD-like_2"/>
</dbReference>
<organism evidence="1 2">
    <name type="scientific">Niastella yeongjuensis</name>
    <dbReference type="NCBI Taxonomy" id="354355"/>
    <lineage>
        <taxon>Bacteria</taxon>
        <taxon>Pseudomonadati</taxon>
        <taxon>Bacteroidota</taxon>
        <taxon>Chitinophagia</taxon>
        <taxon>Chitinophagales</taxon>
        <taxon>Chitinophagaceae</taxon>
        <taxon>Niastella</taxon>
    </lineage>
</organism>